<reference evidence="2 3" key="1">
    <citation type="submission" date="2020-04" db="EMBL/GenBank/DDBJ databases">
        <title>Genomic insights into acetone-butanol-ethanol (ABE) fermentation by sequencing solventogenic clostridia strains.</title>
        <authorList>
            <person name="Brown S."/>
        </authorList>
    </citation>
    <scope>NUCLEOTIDE SEQUENCE [LARGE SCALE GENOMIC DNA]</scope>
    <source>
        <strain evidence="2 3">DJ011</strain>
    </source>
</reference>
<dbReference type="EMBL" id="JAAZWO010000034">
    <property type="protein sequence ID" value="MBC2399705.1"/>
    <property type="molecule type" value="Genomic_DNA"/>
</dbReference>
<sequence length="117" mass="13595">MRFVVGVIWIISFVVMWNIFNVLLPKNEFKIQLNQIEESVSKKDWNQARKSMVQLKNIYNRNRIFIQANNATEILTTFNYTMGQLDVSIQHEQNAALEYIGGLKSSLNLVMRPFSGP</sequence>
<keyword evidence="1" id="KW-1133">Transmembrane helix</keyword>
<dbReference type="RefSeq" id="WP_035152320.1">
    <property type="nucleotide sequence ID" value="NZ_JABSWD010000001.1"/>
</dbReference>
<feature type="transmembrane region" description="Helical" evidence="1">
    <location>
        <begin position="6"/>
        <end position="24"/>
    </location>
</feature>
<keyword evidence="3" id="KW-1185">Reference proteome</keyword>
<dbReference type="Proteomes" id="UP000563151">
    <property type="component" value="Unassembled WGS sequence"/>
</dbReference>
<evidence type="ECO:0000313" key="3">
    <source>
        <dbReference type="Proteomes" id="UP000563151"/>
    </source>
</evidence>
<keyword evidence="1" id="KW-0472">Membrane</keyword>
<evidence type="ECO:0000313" key="2">
    <source>
        <dbReference type="EMBL" id="MBC2399705.1"/>
    </source>
</evidence>
<proteinExistence type="predicted"/>
<dbReference type="AlphaFoldDB" id="A0A923EAY5"/>
<accession>A0A923EAY5</accession>
<evidence type="ECO:0000256" key="1">
    <source>
        <dbReference type="SAM" id="Phobius"/>
    </source>
</evidence>
<gene>
    <name evidence="2" type="ORF">HGG79_18320</name>
</gene>
<protein>
    <submittedName>
        <fullName evidence="2">DUF4363 family protein</fullName>
    </submittedName>
</protein>
<keyword evidence="1" id="KW-0812">Transmembrane</keyword>
<organism evidence="2 3">
    <name type="scientific">Clostridium tetanomorphum</name>
    <dbReference type="NCBI Taxonomy" id="1553"/>
    <lineage>
        <taxon>Bacteria</taxon>
        <taxon>Bacillati</taxon>
        <taxon>Bacillota</taxon>
        <taxon>Clostridia</taxon>
        <taxon>Eubacteriales</taxon>
        <taxon>Clostridiaceae</taxon>
        <taxon>Clostridium</taxon>
    </lineage>
</organism>
<comment type="caution">
    <text evidence="2">The sequence shown here is derived from an EMBL/GenBank/DDBJ whole genome shotgun (WGS) entry which is preliminary data.</text>
</comment>
<name>A0A923EAY5_CLOTT</name>